<evidence type="ECO:0000313" key="2">
    <source>
        <dbReference type="Proteomes" id="UP000299102"/>
    </source>
</evidence>
<name>A0A4C1YJ58_EUMVA</name>
<reference evidence="1 2" key="1">
    <citation type="journal article" date="2019" name="Commun. Biol.">
        <title>The bagworm genome reveals a unique fibroin gene that provides high tensile strength.</title>
        <authorList>
            <person name="Kono N."/>
            <person name="Nakamura H."/>
            <person name="Ohtoshi R."/>
            <person name="Tomita M."/>
            <person name="Numata K."/>
            <person name="Arakawa K."/>
        </authorList>
    </citation>
    <scope>NUCLEOTIDE SEQUENCE [LARGE SCALE GENOMIC DNA]</scope>
</reference>
<dbReference type="EMBL" id="BGZK01001243">
    <property type="protein sequence ID" value="GBP75303.1"/>
    <property type="molecule type" value="Genomic_DNA"/>
</dbReference>
<protein>
    <submittedName>
        <fullName evidence="1">Uncharacterized protein</fullName>
    </submittedName>
</protein>
<gene>
    <name evidence="1" type="ORF">EVAR_19952_1</name>
</gene>
<keyword evidence="2" id="KW-1185">Reference proteome</keyword>
<dbReference type="Proteomes" id="UP000299102">
    <property type="component" value="Unassembled WGS sequence"/>
</dbReference>
<accession>A0A4C1YJ58</accession>
<dbReference type="AlphaFoldDB" id="A0A4C1YJ58"/>
<organism evidence="1 2">
    <name type="scientific">Eumeta variegata</name>
    <name type="common">Bagworm moth</name>
    <name type="synonym">Eumeta japonica</name>
    <dbReference type="NCBI Taxonomy" id="151549"/>
    <lineage>
        <taxon>Eukaryota</taxon>
        <taxon>Metazoa</taxon>
        <taxon>Ecdysozoa</taxon>
        <taxon>Arthropoda</taxon>
        <taxon>Hexapoda</taxon>
        <taxon>Insecta</taxon>
        <taxon>Pterygota</taxon>
        <taxon>Neoptera</taxon>
        <taxon>Endopterygota</taxon>
        <taxon>Lepidoptera</taxon>
        <taxon>Glossata</taxon>
        <taxon>Ditrysia</taxon>
        <taxon>Tineoidea</taxon>
        <taxon>Psychidae</taxon>
        <taxon>Oiketicinae</taxon>
        <taxon>Eumeta</taxon>
    </lineage>
</organism>
<proteinExistence type="predicted"/>
<comment type="caution">
    <text evidence="1">The sequence shown here is derived from an EMBL/GenBank/DDBJ whole genome shotgun (WGS) entry which is preliminary data.</text>
</comment>
<evidence type="ECO:0000313" key="1">
    <source>
        <dbReference type="EMBL" id="GBP75303.1"/>
    </source>
</evidence>
<sequence>MGARPAATAAALLKCRPPLLRPAHLHMFQNLAADGRICRADSLLRCGGRAWAEAAAAPGSRLSGFLHKSKSCFGVLSADNRRPLPRAPPPVDINFYRIFEGIKFNKRTIIRRTPFRDDAAQWLVGVKGRLLRDFLETQIRKGTGLDLRYGLMENYVIHSMLILEILMFLKGRDVIMDTNRETVRRGSIHQCQASHQRYLTRPPFVEAFKEFYEHVIEVGTVYGQRRVSSGRGRHGGVSTRQVPCRLIAPPPLDG</sequence>